<dbReference type="SMART" id="SM00397">
    <property type="entry name" value="t_SNARE"/>
    <property type="match status" value="1"/>
</dbReference>
<dbReference type="Pfam" id="PF14523">
    <property type="entry name" value="Syntaxin_2"/>
    <property type="match status" value="1"/>
</dbReference>
<feature type="region of interest" description="Disordered" evidence="6">
    <location>
        <begin position="1"/>
        <end position="24"/>
    </location>
</feature>
<gene>
    <name evidence="9" type="primary">Dwil\GK17426</name>
    <name evidence="9" type="ORF">Dwil_GK17426</name>
</gene>
<dbReference type="InterPro" id="IPR000727">
    <property type="entry name" value="T_SNARE_dom"/>
</dbReference>
<dbReference type="Proteomes" id="UP000007798">
    <property type="component" value="Unassembled WGS sequence"/>
</dbReference>
<dbReference type="GO" id="GO:0031201">
    <property type="term" value="C:SNARE complex"/>
    <property type="evidence" value="ECO:0007669"/>
    <property type="project" value="EnsemblMetazoa"/>
</dbReference>
<dbReference type="PROSITE" id="PS50192">
    <property type="entry name" value="T_SNARE"/>
    <property type="match status" value="1"/>
</dbReference>
<dbReference type="SMR" id="B4MLZ1"/>
<evidence type="ECO:0000256" key="6">
    <source>
        <dbReference type="SAM" id="MobiDB-lite"/>
    </source>
</evidence>
<keyword evidence="7" id="KW-0812">Transmembrane</keyword>
<dbReference type="GO" id="GO:0005484">
    <property type="term" value="F:SNAP receptor activity"/>
    <property type="evidence" value="ECO:0007669"/>
    <property type="project" value="InterPro"/>
</dbReference>
<dbReference type="InterPro" id="IPR006012">
    <property type="entry name" value="Syntaxin/epimorphin_CS"/>
</dbReference>
<dbReference type="InterPro" id="IPR006011">
    <property type="entry name" value="Syntaxin_N"/>
</dbReference>
<evidence type="ECO:0000256" key="2">
    <source>
        <dbReference type="ARBA" id="ARBA00009063"/>
    </source>
</evidence>
<protein>
    <recommendedName>
        <fullName evidence="8">t-SNARE coiled-coil homology domain-containing protein</fullName>
    </recommendedName>
</protein>
<feature type="domain" description="T-SNARE coiled-coil homology" evidence="8">
    <location>
        <begin position="193"/>
        <end position="255"/>
    </location>
</feature>
<evidence type="ECO:0000256" key="3">
    <source>
        <dbReference type="ARBA" id="ARBA00022775"/>
    </source>
</evidence>
<feature type="transmembrane region" description="Helical" evidence="7">
    <location>
        <begin position="266"/>
        <end position="286"/>
    </location>
</feature>
<accession>B4MLZ1</accession>
<dbReference type="GO" id="GO:0160156">
    <property type="term" value="P:secretory granule-lysosome fusion"/>
    <property type="evidence" value="ECO:0007669"/>
    <property type="project" value="EnsemblMetazoa"/>
</dbReference>
<evidence type="ECO:0000256" key="5">
    <source>
        <dbReference type="SAM" id="Coils"/>
    </source>
</evidence>
<proteinExistence type="inferred from homology"/>
<dbReference type="InterPro" id="IPR010989">
    <property type="entry name" value="SNARE"/>
</dbReference>
<sequence length="290" mass="32206">MSQALNPSSAEGSGSGGGVPLRRDYGATADTAAVMPDVNFTTPGGSSGFSPTEFMSLSEDIGHNITSVLNSSKQLEKQLKFIGTPKEMPALHEKIHGINTKTNAKVATTRQDLERLRAVVRHGDRQQRLQWEKLTQEFQNVIEKYSTIQKRISSAARQSYQQMLVADHEAEVNARAELLQEQRQEQASMQQEHDMLVERERQLTLIASDVIDTHQIMGTLRSYVHQQGEQLDLIENSIEQAASNVEEGRSELAKAARSRQSYRRKILILLVIAVIIGLIVTGIVVAKFSS</sequence>
<dbReference type="Gene3D" id="1.20.58.70">
    <property type="match status" value="1"/>
</dbReference>
<keyword evidence="3" id="KW-0532">Neurotransmitter transport</keyword>
<evidence type="ECO:0000313" key="9">
    <source>
        <dbReference type="EMBL" id="EDW73202.1"/>
    </source>
</evidence>
<dbReference type="FunFam" id="1.20.58.70:FF:000044">
    <property type="entry name" value="GM25395"/>
    <property type="match status" value="1"/>
</dbReference>
<evidence type="ECO:0000259" key="8">
    <source>
        <dbReference type="PROSITE" id="PS50192"/>
    </source>
</evidence>
<dbReference type="PROSITE" id="PS00914">
    <property type="entry name" value="SYNTAXIN"/>
    <property type="match status" value="1"/>
</dbReference>
<dbReference type="Pfam" id="PF05739">
    <property type="entry name" value="SNARE"/>
    <property type="match status" value="1"/>
</dbReference>
<evidence type="ECO:0000256" key="7">
    <source>
        <dbReference type="SAM" id="Phobius"/>
    </source>
</evidence>
<dbReference type="InterPro" id="IPR045242">
    <property type="entry name" value="Syntaxin"/>
</dbReference>
<dbReference type="GO" id="GO:0012505">
    <property type="term" value="C:endomembrane system"/>
    <property type="evidence" value="ECO:0007669"/>
    <property type="project" value="TreeGrafter"/>
</dbReference>
<evidence type="ECO:0000313" key="10">
    <source>
        <dbReference type="Proteomes" id="UP000007798"/>
    </source>
</evidence>
<dbReference type="GO" id="GO:0007140">
    <property type="term" value="P:male meiotic nuclear division"/>
    <property type="evidence" value="ECO:0007669"/>
    <property type="project" value="EnsemblMetazoa"/>
</dbReference>
<dbReference type="InParanoid" id="B4MLZ1"/>
<organism evidence="9 10">
    <name type="scientific">Drosophila willistoni</name>
    <name type="common">Fruit fly</name>
    <dbReference type="NCBI Taxonomy" id="7260"/>
    <lineage>
        <taxon>Eukaryota</taxon>
        <taxon>Metazoa</taxon>
        <taxon>Ecdysozoa</taxon>
        <taxon>Arthropoda</taxon>
        <taxon>Hexapoda</taxon>
        <taxon>Insecta</taxon>
        <taxon>Pterygota</taxon>
        <taxon>Neoptera</taxon>
        <taxon>Endopterygota</taxon>
        <taxon>Diptera</taxon>
        <taxon>Brachycera</taxon>
        <taxon>Muscomorpha</taxon>
        <taxon>Ephydroidea</taxon>
        <taxon>Drosophilidae</taxon>
        <taxon>Drosophila</taxon>
        <taxon>Sophophora</taxon>
    </lineage>
</organism>
<dbReference type="GO" id="GO:0048278">
    <property type="term" value="P:vesicle docking"/>
    <property type="evidence" value="ECO:0007669"/>
    <property type="project" value="TreeGrafter"/>
</dbReference>
<dbReference type="GO" id="GO:0007143">
    <property type="term" value="P:female meiotic nuclear division"/>
    <property type="evidence" value="ECO:0007669"/>
    <property type="project" value="EnsemblMetazoa"/>
</dbReference>
<comment type="subcellular location">
    <subcellularLocation>
        <location evidence="1">Membrane</location>
        <topology evidence="1">Single-pass type IV membrane protein</topology>
    </subcellularLocation>
</comment>
<dbReference type="GO" id="GO:0006886">
    <property type="term" value="P:intracellular protein transport"/>
    <property type="evidence" value="ECO:0007669"/>
    <property type="project" value="InterPro"/>
</dbReference>
<evidence type="ECO:0000256" key="1">
    <source>
        <dbReference type="ARBA" id="ARBA00004211"/>
    </source>
</evidence>
<keyword evidence="3" id="KW-0813">Transport</keyword>
<dbReference type="PhylomeDB" id="B4MLZ1"/>
<dbReference type="FunCoup" id="B4MLZ1">
    <property type="interactions" value="301"/>
</dbReference>
<comment type="similarity">
    <text evidence="2 4">Belongs to the syntaxin family.</text>
</comment>
<dbReference type="STRING" id="7260.B4MLZ1"/>
<keyword evidence="10" id="KW-1185">Reference proteome</keyword>
<evidence type="ECO:0000256" key="4">
    <source>
        <dbReference type="RuleBase" id="RU003858"/>
    </source>
</evidence>
<reference evidence="9 10" key="1">
    <citation type="journal article" date="2007" name="Nature">
        <title>Evolution of genes and genomes on the Drosophila phylogeny.</title>
        <authorList>
            <consortium name="Drosophila 12 Genomes Consortium"/>
            <person name="Clark A.G."/>
            <person name="Eisen M.B."/>
            <person name="Smith D.R."/>
            <person name="Bergman C.M."/>
            <person name="Oliver B."/>
            <person name="Markow T.A."/>
            <person name="Kaufman T.C."/>
            <person name="Kellis M."/>
            <person name="Gelbart W."/>
            <person name="Iyer V.N."/>
            <person name="Pollard D.A."/>
            <person name="Sackton T.B."/>
            <person name="Larracuente A.M."/>
            <person name="Singh N.D."/>
            <person name="Abad J.P."/>
            <person name="Abt D.N."/>
            <person name="Adryan B."/>
            <person name="Aguade M."/>
            <person name="Akashi H."/>
            <person name="Anderson W.W."/>
            <person name="Aquadro C.F."/>
            <person name="Ardell D.H."/>
            <person name="Arguello R."/>
            <person name="Artieri C.G."/>
            <person name="Barbash D.A."/>
            <person name="Barker D."/>
            <person name="Barsanti P."/>
            <person name="Batterham P."/>
            <person name="Batzoglou S."/>
            <person name="Begun D."/>
            <person name="Bhutkar A."/>
            <person name="Blanco E."/>
            <person name="Bosak S.A."/>
            <person name="Bradley R.K."/>
            <person name="Brand A.D."/>
            <person name="Brent M.R."/>
            <person name="Brooks A.N."/>
            <person name="Brown R.H."/>
            <person name="Butlin R.K."/>
            <person name="Caggese C."/>
            <person name="Calvi B.R."/>
            <person name="Bernardo de Carvalho A."/>
            <person name="Caspi A."/>
            <person name="Castrezana S."/>
            <person name="Celniker S.E."/>
            <person name="Chang J.L."/>
            <person name="Chapple C."/>
            <person name="Chatterji S."/>
            <person name="Chinwalla A."/>
            <person name="Civetta A."/>
            <person name="Clifton S.W."/>
            <person name="Comeron J.M."/>
            <person name="Costello J.C."/>
            <person name="Coyne J.A."/>
            <person name="Daub J."/>
            <person name="David R.G."/>
            <person name="Delcher A.L."/>
            <person name="Delehaunty K."/>
            <person name="Do C.B."/>
            <person name="Ebling H."/>
            <person name="Edwards K."/>
            <person name="Eickbush T."/>
            <person name="Evans J.D."/>
            <person name="Filipski A."/>
            <person name="Findeiss S."/>
            <person name="Freyhult E."/>
            <person name="Fulton L."/>
            <person name="Fulton R."/>
            <person name="Garcia A.C."/>
            <person name="Gardiner A."/>
            <person name="Garfield D.A."/>
            <person name="Garvin B.E."/>
            <person name="Gibson G."/>
            <person name="Gilbert D."/>
            <person name="Gnerre S."/>
            <person name="Godfrey J."/>
            <person name="Good R."/>
            <person name="Gotea V."/>
            <person name="Gravely B."/>
            <person name="Greenberg A.J."/>
            <person name="Griffiths-Jones S."/>
            <person name="Gross S."/>
            <person name="Guigo R."/>
            <person name="Gustafson E.A."/>
            <person name="Haerty W."/>
            <person name="Hahn M.W."/>
            <person name="Halligan D.L."/>
            <person name="Halpern A.L."/>
            <person name="Halter G.M."/>
            <person name="Han M.V."/>
            <person name="Heger A."/>
            <person name="Hillier L."/>
            <person name="Hinrichs A.S."/>
            <person name="Holmes I."/>
            <person name="Hoskins R.A."/>
            <person name="Hubisz M.J."/>
            <person name="Hultmark D."/>
            <person name="Huntley M.A."/>
            <person name="Jaffe D.B."/>
            <person name="Jagadeeshan S."/>
            <person name="Jeck W.R."/>
            <person name="Johnson J."/>
            <person name="Jones C.D."/>
            <person name="Jordan W.C."/>
            <person name="Karpen G.H."/>
            <person name="Kataoka E."/>
            <person name="Keightley P.D."/>
            <person name="Kheradpour P."/>
            <person name="Kirkness E.F."/>
            <person name="Koerich L.B."/>
            <person name="Kristiansen K."/>
            <person name="Kudrna D."/>
            <person name="Kulathinal R.J."/>
            <person name="Kumar S."/>
            <person name="Kwok R."/>
            <person name="Lander E."/>
            <person name="Langley C.H."/>
            <person name="Lapoint R."/>
            <person name="Lazzaro B.P."/>
            <person name="Lee S.J."/>
            <person name="Levesque L."/>
            <person name="Li R."/>
            <person name="Lin C.F."/>
            <person name="Lin M.F."/>
            <person name="Lindblad-Toh K."/>
            <person name="Llopart A."/>
            <person name="Long M."/>
            <person name="Low L."/>
            <person name="Lozovsky E."/>
            <person name="Lu J."/>
            <person name="Luo M."/>
            <person name="Machado C.A."/>
            <person name="Makalowski W."/>
            <person name="Marzo M."/>
            <person name="Matsuda M."/>
            <person name="Matzkin L."/>
            <person name="McAllister B."/>
            <person name="McBride C.S."/>
            <person name="McKernan B."/>
            <person name="McKernan K."/>
            <person name="Mendez-Lago M."/>
            <person name="Minx P."/>
            <person name="Mollenhauer M.U."/>
            <person name="Montooth K."/>
            <person name="Mount S.M."/>
            <person name="Mu X."/>
            <person name="Myers E."/>
            <person name="Negre B."/>
            <person name="Newfeld S."/>
            <person name="Nielsen R."/>
            <person name="Noor M.A."/>
            <person name="O'Grady P."/>
            <person name="Pachter L."/>
            <person name="Papaceit M."/>
            <person name="Parisi M.J."/>
            <person name="Parisi M."/>
            <person name="Parts L."/>
            <person name="Pedersen J.S."/>
            <person name="Pesole G."/>
            <person name="Phillippy A.M."/>
            <person name="Ponting C.P."/>
            <person name="Pop M."/>
            <person name="Porcelli D."/>
            <person name="Powell J.R."/>
            <person name="Prohaska S."/>
            <person name="Pruitt K."/>
            <person name="Puig M."/>
            <person name="Quesneville H."/>
            <person name="Ram K.R."/>
            <person name="Rand D."/>
            <person name="Rasmussen M.D."/>
            <person name="Reed L.K."/>
            <person name="Reenan R."/>
            <person name="Reily A."/>
            <person name="Remington K.A."/>
            <person name="Rieger T.T."/>
            <person name="Ritchie M.G."/>
            <person name="Robin C."/>
            <person name="Rogers Y.H."/>
            <person name="Rohde C."/>
            <person name="Rozas J."/>
            <person name="Rubenfield M.J."/>
            <person name="Ruiz A."/>
            <person name="Russo S."/>
            <person name="Salzberg S.L."/>
            <person name="Sanchez-Gracia A."/>
            <person name="Saranga D.J."/>
            <person name="Sato H."/>
            <person name="Schaeffer S.W."/>
            <person name="Schatz M.C."/>
            <person name="Schlenke T."/>
            <person name="Schwartz R."/>
            <person name="Segarra C."/>
            <person name="Singh R.S."/>
            <person name="Sirot L."/>
            <person name="Sirota M."/>
            <person name="Sisneros N.B."/>
            <person name="Smith C.D."/>
            <person name="Smith T.F."/>
            <person name="Spieth J."/>
            <person name="Stage D.E."/>
            <person name="Stark A."/>
            <person name="Stephan W."/>
            <person name="Strausberg R.L."/>
            <person name="Strempel S."/>
            <person name="Sturgill D."/>
            <person name="Sutton G."/>
            <person name="Sutton G.G."/>
            <person name="Tao W."/>
            <person name="Teichmann S."/>
            <person name="Tobari Y.N."/>
            <person name="Tomimura Y."/>
            <person name="Tsolas J.M."/>
            <person name="Valente V.L."/>
            <person name="Venter E."/>
            <person name="Venter J.C."/>
            <person name="Vicario S."/>
            <person name="Vieira F.G."/>
            <person name="Vilella A.J."/>
            <person name="Villasante A."/>
            <person name="Walenz B."/>
            <person name="Wang J."/>
            <person name="Wasserman M."/>
            <person name="Watts T."/>
            <person name="Wilson D."/>
            <person name="Wilson R.K."/>
            <person name="Wing R.A."/>
            <person name="Wolfner M.F."/>
            <person name="Wong A."/>
            <person name="Wong G.K."/>
            <person name="Wu C.I."/>
            <person name="Wu G."/>
            <person name="Yamamoto D."/>
            <person name="Yang H.P."/>
            <person name="Yang S.P."/>
            <person name="Yorke J.A."/>
            <person name="Yoshida K."/>
            <person name="Zdobnov E."/>
            <person name="Zhang P."/>
            <person name="Zhang Y."/>
            <person name="Zimin A.V."/>
            <person name="Baldwin J."/>
            <person name="Abdouelleil A."/>
            <person name="Abdulkadir J."/>
            <person name="Abebe A."/>
            <person name="Abera B."/>
            <person name="Abreu J."/>
            <person name="Acer S.C."/>
            <person name="Aftuck L."/>
            <person name="Alexander A."/>
            <person name="An P."/>
            <person name="Anderson E."/>
            <person name="Anderson S."/>
            <person name="Arachi H."/>
            <person name="Azer M."/>
            <person name="Bachantsang P."/>
            <person name="Barry A."/>
            <person name="Bayul T."/>
            <person name="Berlin A."/>
            <person name="Bessette D."/>
            <person name="Bloom T."/>
            <person name="Blye J."/>
            <person name="Boguslavskiy L."/>
            <person name="Bonnet C."/>
            <person name="Boukhgalter B."/>
            <person name="Bourzgui I."/>
            <person name="Brown A."/>
            <person name="Cahill P."/>
            <person name="Channer S."/>
            <person name="Cheshatsang Y."/>
            <person name="Chuda L."/>
            <person name="Citroen M."/>
            <person name="Collymore A."/>
            <person name="Cooke P."/>
            <person name="Costello M."/>
            <person name="D'Aco K."/>
            <person name="Daza R."/>
            <person name="De Haan G."/>
            <person name="DeGray S."/>
            <person name="DeMaso C."/>
            <person name="Dhargay N."/>
            <person name="Dooley K."/>
            <person name="Dooley E."/>
            <person name="Doricent M."/>
            <person name="Dorje P."/>
            <person name="Dorjee K."/>
            <person name="Dupes A."/>
            <person name="Elong R."/>
            <person name="Falk J."/>
            <person name="Farina A."/>
            <person name="Faro S."/>
            <person name="Ferguson D."/>
            <person name="Fisher S."/>
            <person name="Foley C.D."/>
            <person name="Franke A."/>
            <person name="Friedrich D."/>
            <person name="Gadbois L."/>
            <person name="Gearin G."/>
            <person name="Gearin C.R."/>
            <person name="Giannoukos G."/>
            <person name="Goode T."/>
            <person name="Graham J."/>
            <person name="Grandbois E."/>
            <person name="Grewal S."/>
            <person name="Gyaltsen K."/>
            <person name="Hafez N."/>
            <person name="Hagos B."/>
            <person name="Hall J."/>
            <person name="Henson C."/>
            <person name="Hollinger A."/>
            <person name="Honan T."/>
            <person name="Huard M.D."/>
            <person name="Hughes L."/>
            <person name="Hurhula B."/>
            <person name="Husby M.E."/>
            <person name="Kamat A."/>
            <person name="Kanga B."/>
            <person name="Kashin S."/>
            <person name="Khazanovich D."/>
            <person name="Kisner P."/>
            <person name="Lance K."/>
            <person name="Lara M."/>
            <person name="Lee W."/>
            <person name="Lennon N."/>
            <person name="Letendre F."/>
            <person name="LeVine R."/>
            <person name="Lipovsky A."/>
            <person name="Liu X."/>
            <person name="Liu J."/>
            <person name="Liu S."/>
            <person name="Lokyitsang T."/>
            <person name="Lokyitsang Y."/>
            <person name="Lubonja R."/>
            <person name="Lui A."/>
            <person name="MacDonald P."/>
            <person name="Magnisalis V."/>
            <person name="Maru K."/>
            <person name="Matthews C."/>
            <person name="McCusker W."/>
            <person name="McDonough S."/>
            <person name="Mehta T."/>
            <person name="Meldrim J."/>
            <person name="Meneus L."/>
            <person name="Mihai O."/>
            <person name="Mihalev A."/>
            <person name="Mihova T."/>
            <person name="Mittelman R."/>
            <person name="Mlenga V."/>
            <person name="Montmayeur A."/>
            <person name="Mulrain L."/>
            <person name="Navidi A."/>
            <person name="Naylor J."/>
            <person name="Negash T."/>
            <person name="Nguyen T."/>
            <person name="Nguyen N."/>
            <person name="Nicol R."/>
            <person name="Norbu C."/>
            <person name="Norbu N."/>
            <person name="Novod N."/>
            <person name="O'Neill B."/>
            <person name="Osman S."/>
            <person name="Markiewicz E."/>
            <person name="Oyono O.L."/>
            <person name="Patti C."/>
            <person name="Phunkhang P."/>
            <person name="Pierre F."/>
            <person name="Priest M."/>
            <person name="Raghuraman S."/>
            <person name="Rege F."/>
            <person name="Reyes R."/>
            <person name="Rise C."/>
            <person name="Rogov P."/>
            <person name="Ross K."/>
            <person name="Ryan E."/>
            <person name="Settipalli S."/>
            <person name="Shea T."/>
            <person name="Sherpa N."/>
            <person name="Shi L."/>
            <person name="Shih D."/>
            <person name="Sparrow T."/>
            <person name="Spaulding J."/>
            <person name="Stalker J."/>
            <person name="Stange-Thomann N."/>
            <person name="Stavropoulos S."/>
            <person name="Stone C."/>
            <person name="Strader C."/>
            <person name="Tesfaye S."/>
            <person name="Thomson T."/>
            <person name="Thoulutsang Y."/>
            <person name="Thoulutsang D."/>
            <person name="Topham K."/>
            <person name="Topping I."/>
            <person name="Tsamla T."/>
            <person name="Vassiliev H."/>
            <person name="Vo A."/>
            <person name="Wangchuk T."/>
            <person name="Wangdi T."/>
            <person name="Weiand M."/>
            <person name="Wilkinson J."/>
            <person name="Wilson A."/>
            <person name="Yadav S."/>
            <person name="Young G."/>
            <person name="Yu Q."/>
            <person name="Zembek L."/>
            <person name="Zhong D."/>
            <person name="Zimmer A."/>
            <person name="Zwirko Z."/>
            <person name="Jaffe D.B."/>
            <person name="Alvarez P."/>
            <person name="Brockman W."/>
            <person name="Butler J."/>
            <person name="Chin C."/>
            <person name="Gnerre S."/>
            <person name="Grabherr M."/>
            <person name="Kleber M."/>
            <person name="Mauceli E."/>
            <person name="MacCallum I."/>
        </authorList>
    </citation>
    <scope>NUCLEOTIDE SEQUENCE [LARGE SCALE GENOMIC DNA]</scope>
    <source>
        <strain evidence="10">Tucson 14030-0811.24</strain>
    </source>
</reference>
<dbReference type="Gene3D" id="1.20.5.110">
    <property type="match status" value="1"/>
</dbReference>
<dbReference type="HOGENOM" id="CLU_059257_1_0_1"/>
<dbReference type="PANTHER" id="PTHR19957:SF38">
    <property type="entry name" value="LD27581P"/>
    <property type="match status" value="1"/>
</dbReference>
<keyword evidence="7" id="KW-0472">Membrane</keyword>
<dbReference type="GO" id="GO:0000149">
    <property type="term" value="F:SNARE binding"/>
    <property type="evidence" value="ECO:0007669"/>
    <property type="project" value="TreeGrafter"/>
</dbReference>
<feature type="coiled-coil region" evidence="5">
    <location>
        <begin position="165"/>
        <end position="199"/>
    </location>
</feature>
<dbReference type="GO" id="GO:0000278">
    <property type="term" value="P:mitotic cell cycle"/>
    <property type="evidence" value="ECO:0007669"/>
    <property type="project" value="EnsemblMetazoa"/>
</dbReference>
<dbReference type="OMA" id="RVHNTME"/>
<dbReference type="OrthoDB" id="75754at2759"/>
<dbReference type="PANTHER" id="PTHR19957">
    <property type="entry name" value="SYNTAXIN"/>
    <property type="match status" value="1"/>
</dbReference>
<dbReference type="SMART" id="SM00503">
    <property type="entry name" value="SynN"/>
    <property type="match status" value="1"/>
</dbReference>
<dbReference type="KEGG" id="dwi:6638578"/>
<keyword evidence="5" id="KW-0175">Coiled coil</keyword>
<dbReference type="EMBL" id="CH963847">
    <property type="protein sequence ID" value="EDW73202.1"/>
    <property type="molecule type" value="Genomic_DNA"/>
</dbReference>
<name>B4MLZ1_DROWI</name>
<dbReference type="eggNOG" id="KOG0811">
    <property type="taxonomic scope" value="Eukaryota"/>
</dbReference>
<dbReference type="SUPFAM" id="SSF47661">
    <property type="entry name" value="t-snare proteins"/>
    <property type="match status" value="1"/>
</dbReference>
<dbReference type="AlphaFoldDB" id="B4MLZ1"/>
<keyword evidence="7" id="KW-1133">Transmembrane helix</keyword>
<dbReference type="GO" id="GO:0006836">
    <property type="term" value="P:neurotransmitter transport"/>
    <property type="evidence" value="ECO:0007669"/>
    <property type="project" value="UniProtKB-KW"/>
</dbReference>